<dbReference type="Proteomes" id="UP001221757">
    <property type="component" value="Unassembled WGS sequence"/>
</dbReference>
<feature type="chain" id="PRO_5042098056" evidence="3">
    <location>
        <begin position="18"/>
        <end position="195"/>
    </location>
</feature>
<feature type="region of interest" description="Disordered" evidence="1">
    <location>
        <begin position="139"/>
        <end position="172"/>
    </location>
</feature>
<accession>A0AAD7M6V5</accession>
<evidence type="ECO:0000256" key="2">
    <source>
        <dbReference type="SAM" id="Phobius"/>
    </source>
</evidence>
<reference evidence="4" key="1">
    <citation type="submission" date="2023-03" db="EMBL/GenBank/DDBJ databases">
        <title>Massive genome expansion in bonnet fungi (Mycena s.s.) driven by repeated elements and novel gene families across ecological guilds.</title>
        <authorList>
            <consortium name="Lawrence Berkeley National Laboratory"/>
            <person name="Harder C.B."/>
            <person name="Miyauchi S."/>
            <person name="Viragh M."/>
            <person name="Kuo A."/>
            <person name="Thoen E."/>
            <person name="Andreopoulos B."/>
            <person name="Lu D."/>
            <person name="Skrede I."/>
            <person name="Drula E."/>
            <person name="Henrissat B."/>
            <person name="Morin E."/>
            <person name="Kohler A."/>
            <person name="Barry K."/>
            <person name="LaButti K."/>
            <person name="Morin E."/>
            <person name="Salamov A."/>
            <person name="Lipzen A."/>
            <person name="Mereny Z."/>
            <person name="Hegedus B."/>
            <person name="Baldrian P."/>
            <person name="Stursova M."/>
            <person name="Weitz H."/>
            <person name="Taylor A."/>
            <person name="Grigoriev I.V."/>
            <person name="Nagy L.G."/>
            <person name="Martin F."/>
            <person name="Kauserud H."/>
        </authorList>
    </citation>
    <scope>NUCLEOTIDE SEQUENCE</scope>
    <source>
        <strain evidence="4">CBHHK067</strain>
    </source>
</reference>
<dbReference type="EMBL" id="JARKIE010000011">
    <property type="protein sequence ID" value="KAJ7704032.1"/>
    <property type="molecule type" value="Genomic_DNA"/>
</dbReference>
<keyword evidence="2" id="KW-1133">Transmembrane helix</keyword>
<proteinExistence type="predicted"/>
<name>A0AAD7M6V5_MYCRO</name>
<feature type="compositionally biased region" description="Basic and acidic residues" evidence="1">
    <location>
        <begin position="140"/>
        <end position="162"/>
    </location>
</feature>
<feature type="transmembrane region" description="Helical" evidence="2">
    <location>
        <begin position="39"/>
        <end position="59"/>
    </location>
</feature>
<comment type="caution">
    <text evidence="4">The sequence shown here is derived from an EMBL/GenBank/DDBJ whole genome shotgun (WGS) entry which is preliminary data.</text>
</comment>
<protein>
    <submittedName>
        <fullName evidence="4">Uncharacterized protein</fullName>
    </submittedName>
</protein>
<organism evidence="4 5">
    <name type="scientific">Mycena rosella</name>
    <name type="common">Pink bonnet</name>
    <name type="synonym">Agaricus rosellus</name>
    <dbReference type="NCBI Taxonomy" id="1033263"/>
    <lineage>
        <taxon>Eukaryota</taxon>
        <taxon>Fungi</taxon>
        <taxon>Dikarya</taxon>
        <taxon>Basidiomycota</taxon>
        <taxon>Agaricomycotina</taxon>
        <taxon>Agaricomycetes</taxon>
        <taxon>Agaricomycetidae</taxon>
        <taxon>Agaricales</taxon>
        <taxon>Marasmiineae</taxon>
        <taxon>Mycenaceae</taxon>
        <taxon>Mycena</taxon>
    </lineage>
</organism>
<keyword evidence="2" id="KW-0472">Membrane</keyword>
<evidence type="ECO:0000256" key="1">
    <source>
        <dbReference type="SAM" id="MobiDB-lite"/>
    </source>
</evidence>
<keyword evidence="2" id="KW-0812">Transmembrane</keyword>
<evidence type="ECO:0000313" key="5">
    <source>
        <dbReference type="Proteomes" id="UP001221757"/>
    </source>
</evidence>
<feature type="signal peptide" evidence="3">
    <location>
        <begin position="1"/>
        <end position="17"/>
    </location>
</feature>
<keyword evidence="5" id="KW-1185">Reference proteome</keyword>
<dbReference type="AlphaFoldDB" id="A0AAD7M6V5"/>
<feature type="region of interest" description="Disordered" evidence="1">
    <location>
        <begin position="63"/>
        <end position="98"/>
    </location>
</feature>
<evidence type="ECO:0000256" key="3">
    <source>
        <dbReference type="SAM" id="SignalP"/>
    </source>
</evidence>
<gene>
    <name evidence="4" type="ORF">B0H17DRAFT_40435</name>
</gene>
<keyword evidence="3" id="KW-0732">Signal</keyword>
<sequence>MLLLIAQLMVRAVFLSARPRLTPPAGNLPPLHHRPVPRVFPAPAFITLPAITFALPALISGRRRSTGRTWRTGRRNRKRRGRRNGGSRGREPPGDDPRVHCVRRALRLGVGPGGGRVARRALGGGARQVRRFAGCMTGAEARRRREGGKTGRREDGKSEGRAGHTGRPNRKEHQLDLNIGAYTNCAMKMQSKCKA</sequence>
<evidence type="ECO:0000313" key="4">
    <source>
        <dbReference type="EMBL" id="KAJ7704032.1"/>
    </source>
</evidence>
<feature type="compositionally biased region" description="Basic and acidic residues" evidence="1">
    <location>
        <begin position="88"/>
        <end position="98"/>
    </location>
</feature>
<feature type="compositionally biased region" description="Basic residues" evidence="1">
    <location>
        <begin position="63"/>
        <end position="85"/>
    </location>
</feature>